<sequence length="162" mass="17573">MQNSEGIKTIQLSDNMKTIIFAALFALAAARPDSRYAAPAASRDDSDEVAILRDDRVYPSAAGEYSLDFETADGTKISESGYGSGPDGAVETQGTVSFTHPDGEDFELKYVANAEGGYQPESDALPVAPEFPHEIPQFVLDQIAKAAEEDRNRDDSDERSYQ</sequence>
<dbReference type="Proteomes" id="UP000694843">
    <property type="component" value="Unplaced"/>
</dbReference>
<dbReference type="PANTHER" id="PTHR10380">
    <property type="entry name" value="CUTICLE PROTEIN"/>
    <property type="match status" value="1"/>
</dbReference>
<reference evidence="5" key="1">
    <citation type="submission" date="2025-08" db="UniProtKB">
        <authorList>
            <consortium name="RefSeq"/>
        </authorList>
    </citation>
    <scope>IDENTIFICATION</scope>
    <source>
        <tissue evidence="5">Whole organism</tissue>
    </source>
</reference>
<dbReference type="InterPro" id="IPR050468">
    <property type="entry name" value="Cuticle_Struct_Prot"/>
</dbReference>
<dbReference type="InterPro" id="IPR000618">
    <property type="entry name" value="Insect_cuticle"/>
</dbReference>
<gene>
    <name evidence="5" type="primary">LOC108671958</name>
</gene>
<dbReference type="PANTHER" id="PTHR10380:SF173">
    <property type="entry name" value="CUTICULAR PROTEIN 47EF, ISOFORM C-RELATED"/>
    <property type="match status" value="1"/>
</dbReference>
<feature type="region of interest" description="Disordered" evidence="3">
    <location>
        <begin position="143"/>
        <end position="162"/>
    </location>
</feature>
<dbReference type="RefSeq" id="XP_018015052.1">
    <property type="nucleotide sequence ID" value="XM_018159563.2"/>
</dbReference>
<evidence type="ECO:0000256" key="1">
    <source>
        <dbReference type="ARBA" id="ARBA00022460"/>
    </source>
</evidence>
<dbReference type="InterPro" id="IPR031311">
    <property type="entry name" value="CHIT_BIND_RR_consensus"/>
</dbReference>
<evidence type="ECO:0000313" key="5">
    <source>
        <dbReference type="RefSeq" id="XP_018015052.1"/>
    </source>
</evidence>
<feature type="compositionally biased region" description="Basic and acidic residues" evidence="3">
    <location>
        <begin position="146"/>
        <end position="162"/>
    </location>
</feature>
<dbReference type="GeneID" id="108671958"/>
<dbReference type="OrthoDB" id="6366518at2759"/>
<protein>
    <submittedName>
        <fullName evidence="5">Cuticle protein AM1159-like isoform X1</fullName>
    </submittedName>
</protein>
<keyword evidence="1 2" id="KW-0193">Cuticle</keyword>
<name>A0A8B7NN03_HYAAZ</name>
<feature type="region of interest" description="Disordered" evidence="3">
    <location>
        <begin position="76"/>
        <end position="99"/>
    </location>
</feature>
<keyword evidence="4" id="KW-1185">Reference proteome</keyword>
<evidence type="ECO:0000256" key="2">
    <source>
        <dbReference type="PROSITE-ProRule" id="PRU00497"/>
    </source>
</evidence>
<proteinExistence type="predicted"/>
<dbReference type="Pfam" id="PF00379">
    <property type="entry name" value="Chitin_bind_4"/>
    <property type="match status" value="1"/>
</dbReference>
<dbReference type="AlphaFoldDB" id="A0A8B7NN03"/>
<dbReference type="GO" id="GO:0062129">
    <property type="term" value="C:chitin-based extracellular matrix"/>
    <property type="evidence" value="ECO:0007669"/>
    <property type="project" value="TreeGrafter"/>
</dbReference>
<dbReference type="PROSITE" id="PS00233">
    <property type="entry name" value="CHIT_BIND_RR_1"/>
    <property type="match status" value="1"/>
</dbReference>
<dbReference type="PROSITE" id="PS51155">
    <property type="entry name" value="CHIT_BIND_RR_2"/>
    <property type="match status" value="1"/>
</dbReference>
<dbReference type="KEGG" id="hazt:108671958"/>
<evidence type="ECO:0000313" key="4">
    <source>
        <dbReference type="Proteomes" id="UP000694843"/>
    </source>
</evidence>
<accession>A0A8B7NN03</accession>
<organism evidence="4 5">
    <name type="scientific">Hyalella azteca</name>
    <name type="common">Amphipod</name>
    <dbReference type="NCBI Taxonomy" id="294128"/>
    <lineage>
        <taxon>Eukaryota</taxon>
        <taxon>Metazoa</taxon>
        <taxon>Ecdysozoa</taxon>
        <taxon>Arthropoda</taxon>
        <taxon>Crustacea</taxon>
        <taxon>Multicrustacea</taxon>
        <taxon>Malacostraca</taxon>
        <taxon>Eumalacostraca</taxon>
        <taxon>Peracarida</taxon>
        <taxon>Amphipoda</taxon>
        <taxon>Senticaudata</taxon>
        <taxon>Talitrida</taxon>
        <taxon>Talitroidea</taxon>
        <taxon>Hyalellidae</taxon>
        <taxon>Hyalella</taxon>
    </lineage>
</organism>
<dbReference type="GO" id="GO:0008010">
    <property type="term" value="F:structural constituent of chitin-based larval cuticle"/>
    <property type="evidence" value="ECO:0007669"/>
    <property type="project" value="TreeGrafter"/>
</dbReference>
<dbReference type="OMA" id="NMKTIIF"/>
<evidence type="ECO:0000256" key="3">
    <source>
        <dbReference type="SAM" id="MobiDB-lite"/>
    </source>
</evidence>